<evidence type="ECO:0000256" key="2">
    <source>
        <dbReference type="SAM" id="SignalP"/>
    </source>
</evidence>
<comment type="caution">
    <text evidence="3">The sequence shown here is derived from an EMBL/GenBank/DDBJ whole genome shotgun (WGS) entry which is preliminary data.</text>
</comment>
<dbReference type="Proteomes" id="UP000789405">
    <property type="component" value="Unassembled WGS sequence"/>
</dbReference>
<organism evidence="3 4">
    <name type="scientific">Dentiscutata erythropus</name>
    <dbReference type="NCBI Taxonomy" id="1348616"/>
    <lineage>
        <taxon>Eukaryota</taxon>
        <taxon>Fungi</taxon>
        <taxon>Fungi incertae sedis</taxon>
        <taxon>Mucoromycota</taxon>
        <taxon>Glomeromycotina</taxon>
        <taxon>Glomeromycetes</taxon>
        <taxon>Diversisporales</taxon>
        <taxon>Gigasporaceae</taxon>
        <taxon>Dentiscutata</taxon>
    </lineage>
</organism>
<keyword evidence="4" id="KW-1185">Reference proteome</keyword>
<feature type="signal peptide" evidence="2">
    <location>
        <begin position="1"/>
        <end position="21"/>
    </location>
</feature>
<reference evidence="3" key="1">
    <citation type="submission" date="2021-06" db="EMBL/GenBank/DDBJ databases">
        <authorList>
            <person name="Kallberg Y."/>
            <person name="Tangrot J."/>
            <person name="Rosling A."/>
        </authorList>
    </citation>
    <scope>NUCLEOTIDE SEQUENCE</scope>
    <source>
        <strain evidence="3">MA453B</strain>
    </source>
</reference>
<feature type="compositionally biased region" description="Basic and acidic residues" evidence="1">
    <location>
        <begin position="250"/>
        <end position="277"/>
    </location>
</feature>
<evidence type="ECO:0000313" key="4">
    <source>
        <dbReference type="Proteomes" id="UP000789405"/>
    </source>
</evidence>
<feature type="compositionally biased region" description="Polar residues" evidence="1">
    <location>
        <begin position="235"/>
        <end position="248"/>
    </location>
</feature>
<feature type="region of interest" description="Disordered" evidence="1">
    <location>
        <begin position="230"/>
        <end position="277"/>
    </location>
</feature>
<sequence length="277" mass="31058">MVFHVSLLVVIITAKNSPVYSSGLVKYKISQELSQTIKYKYFFPTNQSPQMFTNGDIVFIAGKYIVKNSELCFTIAYSSIVDSNNPIREFDSTTLPVCLPHCIYSVVVNRDPKEVTDFIHFGAETIEYNSITSKPDVKMDLTVIYPSESSRFKYLGPSGSKIKLRSTYIVSGLFKFSKSGKMMIEATDIDYLRTSSNNITTSESSSLTASDKPSIIDIIDDDIDSPVIQPKQHVESSSSSQCTNQPFNTDIHDQRTAELEDNKNSQDDIEDHNYGEV</sequence>
<keyword evidence="2" id="KW-0732">Signal</keyword>
<evidence type="ECO:0000313" key="3">
    <source>
        <dbReference type="EMBL" id="CAG8551009.1"/>
    </source>
</evidence>
<dbReference type="AlphaFoldDB" id="A0A9N9B522"/>
<evidence type="ECO:0000256" key="1">
    <source>
        <dbReference type="SAM" id="MobiDB-lite"/>
    </source>
</evidence>
<dbReference type="EMBL" id="CAJVPY010002175">
    <property type="protein sequence ID" value="CAG8551009.1"/>
    <property type="molecule type" value="Genomic_DNA"/>
</dbReference>
<proteinExistence type="predicted"/>
<name>A0A9N9B522_9GLOM</name>
<protein>
    <submittedName>
        <fullName evidence="3">5146_t:CDS:1</fullName>
    </submittedName>
</protein>
<feature type="chain" id="PRO_5040109409" evidence="2">
    <location>
        <begin position="22"/>
        <end position="277"/>
    </location>
</feature>
<gene>
    <name evidence="3" type="ORF">DERYTH_LOCUS5265</name>
</gene>
<dbReference type="OrthoDB" id="2410871at2759"/>
<accession>A0A9N9B522</accession>